<dbReference type="PANTHER" id="PTHR43037:SF1">
    <property type="entry name" value="BLL1128 PROTEIN"/>
    <property type="match status" value="1"/>
</dbReference>
<evidence type="ECO:0000313" key="3">
    <source>
        <dbReference type="EMBL" id="PMC65034.1"/>
    </source>
</evidence>
<proteinExistence type="predicted"/>
<dbReference type="EMBL" id="PNHG01000003">
    <property type="protein sequence ID" value="PMC65034.1"/>
    <property type="molecule type" value="Genomic_DNA"/>
</dbReference>
<dbReference type="InterPro" id="IPR050955">
    <property type="entry name" value="Plant_Biomass_Hydrol_Est"/>
</dbReference>
<keyword evidence="1" id="KW-0732">Signal</keyword>
<dbReference type="RefSeq" id="WP_102723521.1">
    <property type="nucleotide sequence ID" value="NZ_PNHG01000003.1"/>
</dbReference>
<sequence length="311" mass="32914">MIVQRLILPHDGRERRVTCVLPEEVSPSADLVLFLHGSLQSGSVARRFTANTFDALTARGCVVVYPDGVDRHFNDHRVGFNEAARKSLIDDTSFLTSLPSHLTAEFGSDIGTGFGQIIGCGFSNGGQMLQRLGLEAPGFLDGIACFGAPWPAADNVLPELATHYKDWVPVPVLSVQGTADPLVPYEGGASGIGNSNRGVARCAVDSARFFAQLNGLGTEDTNNHAHTETDGLTPTPVNAEPLSTRPIDGVRVDRFGPGVPESPAGGAAPVELWTIEGMGHVVPNPKEMDKKLGPSTNKVVGAELVAHFFGL</sequence>
<dbReference type="Proteomes" id="UP000235836">
    <property type="component" value="Unassembled WGS sequence"/>
</dbReference>
<gene>
    <name evidence="3" type="ORF">CJ203_03200</name>
</gene>
<dbReference type="SUPFAM" id="SSF53474">
    <property type="entry name" value="alpha/beta-Hydrolases"/>
    <property type="match status" value="1"/>
</dbReference>
<dbReference type="PANTHER" id="PTHR43037">
    <property type="entry name" value="UNNAMED PRODUCT-RELATED"/>
    <property type="match status" value="1"/>
</dbReference>
<dbReference type="InterPro" id="IPR029058">
    <property type="entry name" value="AB_hydrolase_fold"/>
</dbReference>
<protein>
    <submittedName>
        <fullName evidence="3">Uncharacterized protein</fullName>
    </submittedName>
</protein>
<evidence type="ECO:0000256" key="2">
    <source>
        <dbReference type="SAM" id="MobiDB-lite"/>
    </source>
</evidence>
<comment type="caution">
    <text evidence="3">The sequence shown here is derived from an EMBL/GenBank/DDBJ whole genome shotgun (WGS) entry which is preliminary data.</text>
</comment>
<evidence type="ECO:0000256" key="1">
    <source>
        <dbReference type="ARBA" id="ARBA00022729"/>
    </source>
</evidence>
<accession>A0A2N6T6T0</accession>
<feature type="region of interest" description="Disordered" evidence="2">
    <location>
        <begin position="220"/>
        <end position="250"/>
    </location>
</feature>
<name>A0A2N6T6T0_9CORY</name>
<dbReference type="AlphaFoldDB" id="A0A2N6T6T0"/>
<evidence type="ECO:0000313" key="4">
    <source>
        <dbReference type="Proteomes" id="UP000235836"/>
    </source>
</evidence>
<dbReference type="Gene3D" id="3.40.50.1820">
    <property type="entry name" value="alpha/beta hydrolase"/>
    <property type="match status" value="1"/>
</dbReference>
<reference evidence="3 4" key="1">
    <citation type="submission" date="2017-09" db="EMBL/GenBank/DDBJ databases">
        <title>Bacterial strain isolated from the female urinary microbiota.</title>
        <authorList>
            <person name="Thomas-White K."/>
            <person name="Kumar N."/>
            <person name="Forster S."/>
            <person name="Putonti C."/>
            <person name="Lawley T."/>
            <person name="Wolfe A.J."/>
        </authorList>
    </citation>
    <scope>NUCLEOTIDE SEQUENCE [LARGE SCALE GENOMIC DNA]</scope>
    <source>
        <strain evidence="3 4">UMB0792</strain>
    </source>
</reference>
<organism evidence="3 4">
    <name type="scientific">Corynebacterium tuscaniense</name>
    <dbReference type="NCBI Taxonomy" id="302449"/>
    <lineage>
        <taxon>Bacteria</taxon>
        <taxon>Bacillati</taxon>
        <taxon>Actinomycetota</taxon>
        <taxon>Actinomycetes</taxon>
        <taxon>Mycobacteriales</taxon>
        <taxon>Corynebacteriaceae</taxon>
        <taxon>Corynebacterium</taxon>
    </lineage>
</organism>
<keyword evidence="4" id="KW-1185">Reference proteome</keyword>